<accession>A0ABD5U0K1</accession>
<feature type="transmembrane region" description="Helical" evidence="1">
    <location>
        <begin position="12"/>
        <end position="32"/>
    </location>
</feature>
<dbReference type="Proteomes" id="UP001596408">
    <property type="component" value="Unassembled WGS sequence"/>
</dbReference>
<dbReference type="Pfam" id="PF26478">
    <property type="entry name" value="DUF8151"/>
    <property type="match status" value="1"/>
</dbReference>
<proteinExistence type="predicted"/>
<feature type="transmembrane region" description="Helical" evidence="1">
    <location>
        <begin position="47"/>
        <end position="66"/>
    </location>
</feature>
<evidence type="ECO:0000259" key="2">
    <source>
        <dbReference type="Pfam" id="PF26478"/>
    </source>
</evidence>
<keyword evidence="1" id="KW-0472">Membrane</keyword>
<keyword evidence="1" id="KW-1133">Transmembrane helix</keyword>
<evidence type="ECO:0000256" key="1">
    <source>
        <dbReference type="SAM" id="Phobius"/>
    </source>
</evidence>
<dbReference type="AlphaFoldDB" id="A0ABD5U0K1"/>
<dbReference type="EMBL" id="JBHSXH010000015">
    <property type="protein sequence ID" value="MFC6826314.1"/>
    <property type="molecule type" value="Genomic_DNA"/>
</dbReference>
<keyword evidence="4" id="KW-1185">Reference proteome</keyword>
<dbReference type="RefSeq" id="WP_379697731.1">
    <property type="nucleotide sequence ID" value="NZ_JBHSXH010000015.1"/>
</dbReference>
<evidence type="ECO:0000313" key="3">
    <source>
        <dbReference type="EMBL" id="MFC6826314.1"/>
    </source>
</evidence>
<dbReference type="InterPro" id="IPR058464">
    <property type="entry name" value="DUF8151"/>
</dbReference>
<comment type="caution">
    <text evidence="3">The sequence shown here is derived from an EMBL/GenBank/DDBJ whole genome shotgun (WGS) entry which is preliminary data.</text>
</comment>
<evidence type="ECO:0000313" key="4">
    <source>
        <dbReference type="Proteomes" id="UP001596408"/>
    </source>
</evidence>
<reference evidence="3 4" key="1">
    <citation type="journal article" date="2019" name="Int. J. Syst. Evol. Microbiol.">
        <title>The Global Catalogue of Microorganisms (GCM) 10K type strain sequencing project: providing services to taxonomists for standard genome sequencing and annotation.</title>
        <authorList>
            <consortium name="The Broad Institute Genomics Platform"/>
            <consortium name="The Broad Institute Genome Sequencing Center for Infectious Disease"/>
            <person name="Wu L."/>
            <person name="Ma J."/>
        </authorList>
    </citation>
    <scope>NUCLEOTIDE SEQUENCE [LARGE SCALE GENOMIC DNA]</scope>
    <source>
        <strain evidence="3 4">YIM 94188</strain>
    </source>
</reference>
<name>A0ABD5U0K1_9EURY</name>
<feature type="domain" description="DUF8151" evidence="2">
    <location>
        <begin position="1"/>
        <end position="77"/>
    </location>
</feature>
<organism evidence="3 4">
    <name type="scientific">Halopelagius fulvigenes</name>
    <dbReference type="NCBI Taxonomy" id="1198324"/>
    <lineage>
        <taxon>Archaea</taxon>
        <taxon>Methanobacteriati</taxon>
        <taxon>Methanobacteriota</taxon>
        <taxon>Stenosarchaea group</taxon>
        <taxon>Halobacteria</taxon>
        <taxon>Halobacteriales</taxon>
        <taxon>Haloferacaceae</taxon>
    </lineage>
</organism>
<keyword evidence="1" id="KW-0812">Transmembrane</keyword>
<sequence length="84" mass="8881">MTTALLELLPELLELLFYGAGSLGLSAAALYAESFAVATAQGGQPKLAAWAAVMGAVALTFAYLLATDKLRPKLTEVGREFRSY</sequence>
<gene>
    <name evidence="3" type="ORF">ACFQEV_15130</name>
</gene>
<protein>
    <recommendedName>
        <fullName evidence="2">DUF8151 domain-containing protein</fullName>
    </recommendedName>
</protein>